<organism evidence="1 2">
    <name type="scientific">Rhynocoris fuscipes</name>
    <dbReference type="NCBI Taxonomy" id="488301"/>
    <lineage>
        <taxon>Eukaryota</taxon>
        <taxon>Metazoa</taxon>
        <taxon>Ecdysozoa</taxon>
        <taxon>Arthropoda</taxon>
        <taxon>Hexapoda</taxon>
        <taxon>Insecta</taxon>
        <taxon>Pterygota</taxon>
        <taxon>Neoptera</taxon>
        <taxon>Paraneoptera</taxon>
        <taxon>Hemiptera</taxon>
        <taxon>Heteroptera</taxon>
        <taxon>Panheteroptera</taxon>
        <taxon>Cimicomorpha</taxon>
        <taxon>Reduviidae</taxon>
        <taxon>Harpactorinae</taxon>
        <taxon>Harpactorini</taxon>
        <taxon>Rhynocoris</taxon>
    </lineage>
</organism>
<gene>
    <name evidence="1" type="ORF">O3M35_003220</name>
</gene>
<proteinExistence type="predicted"/>
<dbReference type="Proteomes" id="UP001461498">
    <property type="component" value="Unassembled WGS sequence"/>
</dbReference>
<dbReference type="AlphaFoldDB" id="A0AAW1CJE2"/>
<dbReference type="EMBL" id="JAPXFL010000012">
    <property type="protein sequence ID" value="KAK9498631.1"/>
    <property type="molecule type" value="Genomic_DNA"/>
</dbReference>
<evidence type="ECO:0000313" key="1">
    <source>
        <dbReference type="EMBL" id="KAK9498631.1"/>
    </source>
</evidence>
<protein>
    <submittedName>
        <fullName evidence="1">Uncharacterized protein</fullName>
    </submittedName>
</protein>
<keyword evidence="2" id="KW-1185">Reference proteome</keyword>
<evidence type="ECO:0000313" key="2">
    <source>
        <dbReference type="Proteomes" id="UP001461498"/>
    </source>
</evidence>
<accession>A0AAW1CJE2</accession>
<name>A0AAW1CJE2_9HEMI</name>
<reference evidence="1 2" key="1">
    <citation type="submission" date="2022-12" db="EMBL/GenBank/DDBJ databases">
        <title>Chromosome-level genome assembly of true bugs.</title>
        <authorList>
            <person name="Ma L."/>
            <person name="Li H."/>
        </authorList>
    </citation>
    <scope>NUCLEOTIDE SEQUENCE [LARGE SCALE GENOMIC DNA]</scope>
    <source>
        <strain evidence="1">Lab_2022b</strain>
    </source>
</reference>
<comment type="caution">
    <text evidence="1">The sequence shown here is derived from an EMBL/GenBank/DDBJ whole genome shotgun (WGS) entry which is preliminary data.</text>
</comment>
<sequence length="51" mass="6242">MCCPHQIFYFWAKIYTNNGPIMYTITFKQHYFVFRIVLGFQNLDQLFEVSQ</sequence>